<feature type="non-terminal residue" evidence="1">
    <location>
        <position position="76"/>
    </location>
</feature>
<proteinExistence type="predicted"/>
<gene>
    <name evidence="1" type="ORF">V6250_20220</name>
</gene>
<accession>A0ACC6R9L0</accession>
<comment type="caution">
    <text evidence="1">The sequence shown here is derived from an EMBL/GenBank/DDBJ whole genome shotgun (WGS) entry which is preliminary data.</text>
</comment>
<evidence type="ECO:0000313" key="1">
    <source>
        <dbReference type="EMBL" id="MEL0606487.1"/>
    </source>
</evidence>
<reference evidence="1" key="1">
    <citation type="submission" date="2024-02" db="EMBL/GenBank/DDBJ databases">
        <title>Bacteria isolated from the canopy kelp, Nereocystis luetkeana.</title>
        <authorList>
            <person name="Pfister C.A."/>
            <person name="Younker I.T."/>
            <person name="Light S.H."/>
        </authorList>
    </citation>
    <scope>NUCLEOTIDE SEQUENCE</scope>
    <source>
        <strain evidence="1">TN.2.01</strain>
    </source>
</reference>
<name>A0ACC6R9L0_9GAMM</name>
<protein>
    <submittedName>
        <fullName evidence="1">Uncharacterized protein</fullName>
    </submittedName>
</protein>
<dbReference type="EMBL" id="JBAKAX010000087">
    <property type="protein sequence ID" value="MEL0606487.1"/>
    <property type="molecule type" value="Genomic_DNA"/>
</dbReference>
<evidence type="ECO:0000313" key="2">
    <source>
        <dbReference type="Proteomes" id="UP001374952"/>
    </source>
</evidence>
<organism evidence="1 2">
    <name type="scientific">Pseudoalteromonas undina</name>
    <dbReference type="NCBI Taxonomy" id="43660"/>
    <lineage>
        <taxon>Bacteria</taxon>
        <taxon>Pseudomonadati</taxon>
        <taxon>Pseudomonadota</taxon>
        <taxon>Gammaproteobacteria</taxon>
        <taxon>Alteromonadales</taxon>
        <taxon>Pseudoalteromonadaceae</taxon>
        <taxon>Pseudoalteromonas</taxon>
    </lineage>
</organism>
<sequence>MADESAEAAQEYLTYSKEHNYVLSPSFTEQMPELKAEKIKKEAPVQADAGQLGGREYLGQVYTKVEGEPYILIGNE</sequence>
<keyword evidence="2" id="KW-1185">Reference proteome</keyword>
<dbReference type="Proteomes" id="UP001374952">
    <property type="component" value="Unassembled WGS sequence"/>
</dbReference>